<keyword evidence="2" id="KW-0234">DNA repair</keyword>
<gene>
    <name evidence="3" type="ORF">M6D93_14730</name>
</gene>
<evidence type="ECO:0000313" key="3">
    <source>
        <dbReference type="EMBL" id="UQX87547.1"/>
    </source>
</evidence>
<accession>A0ABY4QWN8</accession>
<dbReference type="RefSeq" id="WP_249770173.1">
    <property type="nucleotide sequence ID" value="NZ_CP097332.1"/>
</dbReference>
<dbReference type="InterPro" id="IPR011257">
    <property type="entry name" value="DNA_glycosylase"/>
</dbReference>
<dbReference type="EMBL" id="CP097332">
    <property type="protein sequence ID" value="UQX87547.1"/>
    <property type="molecule type" value="Genomic_DNA"/>
</dbReference>
<evidence type="ECO:0008006" key="5">
    <source>
        <dbReference type="Google" id="ProtNLM"/>
    </source>
</evidence>
<evidence type="ECO:0000313" key="4">
    <source>
        <dbReference type="Proteomes" id="UP001056336"/>
    </source>
</evidence>
<dbReference type="Gene3D" id="1.10.340.30">
    <property type="entry name" value="Hypothetical protein, domain 2"/>
    <property type="match status" value="1"/>
</dbReference>
<dbReference type="Proteomes" id="UP001056336">
    <property type="component" value="Chromosome"/>
</dbReference>
<keyword evidence="4" id="KW-1185">Reference proteome</keyword>
<evidence type="ECO:0000256" key="2">
    <source>
        <dbReference type="ARBA" id="ARBA00023204"/>
    </source>
</evidence>
<reference evidence="3" key="1">
    <citation type="journal article" date="2018" name="Int. J. Syst. Evol. Microbiol.">
        <title>Jatrophihabitans telluris sp. nov., isolated from sediment soil of lava forest wetlands and the emended description of the genus Jatrophihabitans.</title>
        <authorList>
            <person name="Lee K.C."/>
            <person name="Suh M.K."/>
            <person name="Eom M.K."/>
            <person name="Kim K.K."/>
            <person name="Kim J.S."/>
            <person name="Kim D.S."/>
            <person name="Ko S.H."/>
            <person name="Shin Y.K."/>
            <person name="Lee J.S."/>
        </authorList>
    </citation>
    <scope>NUCLEOTIDE SEQUENCE</scope>
    <source>
        <strain evidence="3">N237</strain>
    </source>
</reference>
<evidence type="ECO:0000256" key="1">
    <source>
        <dbReference type="ARBA" id="ARBA00022763"/>
    </source>
</evidence>
<sequence length="318" mass="34758">MTGTPELLRRLPLSGPLDLARTLGLHRRSSADPSMVVRFDGLWRASRTPVGPATLVLSQRDGVLTGRAWGPGADWTLDGLPLLVGETEAERAAWAELDLTRVPHLAEVRRTRAGVHLSGTRLVLEALVPGCLEQRVTGGEAWRAWRGLLRRFGEPAPVPAARADAPELWLMPAPSDLLAIPTWEWHRLGVDSQRYRSIRAAGTVARRLEESVSLALSGDPASASRRLRVVPGVGEWTAAEVALRAWADPDAVSVGDFHLKNLVGYALAGAVRTTDETMLELLAPWRGHRARIVRLIELSGRTPQKFGPRFSPNDIRAI</sequence>
<keyword evidence="1" id="KW-0227">DNA damage</keyword>
<organism evidence="3 4">
    <name type="scientific">Jatrophihabitans telluris</name>
    <dbReference type="NCBI Taxonomy" id="2038343"/>
    <lineage>
        <taxon>Bacteria</taxon>
        <taxon>Bacillati</taxon>
        <taxon>Actinomycetota</taxon>
        <taxon>Actinomycetes</taxon>
        <taxon>Jatrophihabitantales</taxon>
        <taxon>Jatrophihabitantaceae</taxon>
        <taxon>Jatrophihabitans</taxon>
    </lineage>
</organism>
<protein>
    <recommendedName>
        <fullName evidence="5">DNA-3-methyladenine glycosylase 2 family protein</fullName>
    </recommendedName>
</protein>
<dbReference type="PANTHER" id="PTHR43003:SF6">
    <property type="entry name" value="DNA GLYCOSYLASE"/>
    <property type="match status" value="1"/>
</dbReference>
<name>A0ABY4QWN8_9ACTN</name>
<dbReference type="PANTHER" id="PTHR43003">
    <property type="entry name" value="DNA-3-METHYLADENINE GLYCOSYLASE"/>
    <property type="match status" value="1"/>
</dbReference>
<dbReference type="InterPro" id="IPR051912">
    <property type="entry name" value="Alkylbase_DNA_Glycosylase/TA"/>
</dbReference>
<proteinExistence type="predicted"/>
<reference evidence="3" key="2">
    <citation type="submission" date="2022-05" db="EMBL/GenBank/DDBJ databases">
        <authorList>
            <person name="Kim J.-S."/>
            <person name="Lee K."/>
            <person name="Suh M."/>
            <person name="Eom M."/>
            <person name="Kim J.-S."/>
            <person name="Kim D.-S."/>
            <person name="Ko S.-H."/>
            <person name="Shin Y."/>
            <person name="Lee J.-S."/>
        </authorList>
    </citation>
    <scope>NUCLEOTIDE SEQUENCE</scope>
    <source>
        <strain evidence="3">N237</strain>
    </source>
</reference>
<dbReference type="SUPFAM" id="SSF48150">
    <property type="entry name" value="DNA-glycosylase"/>
    <property type="match status" value="1"/>
</dbReference>